<gene>
    <name evidence="1" type="ORF">BZA70DRAFT_275330</name>
</gene>
<dbReference type="GeneID" id="90037650"/>
<evidence type="ECO:0000313" key="2">
    <source>
        <dbReference type="Proteomes" id="UP001498771"/>
    </source>
</evidence>
<dbReference type="RefSeq" id="XP_064769949.1">
    <property type="nucleotide sequence ID" value="XM_064912138.1"/>
</dbReference>
<accession>A0ABR1FAN7</accession>
<dbReference type="InterPro" id="IPR036915">
    <property type="entry name" value="Cyclin-like_sf"/>
</dbReference>
<evidence type="ECO:0000313" key="1">
    <source>
        <dbReference type="EMBL" id="KAK7206916.1"/>
    </source>
</evidence>
<dbReference type="SUPFAM" id="SSF47954">
    <property type="entry name" value="Cyclin-like"/>
    <property type="match status" value="2"/>
</dbReference>
<dbReference type="InterPro" id="IPR043198">
    <property type="entry name" value="Cyclin/Ssn8"/>
</dbReference>
<comment type="caution">
    <text evidence="1">The sequence shown here is derived from an EMBL/GenBank/DDBJ whole genome shotgun (WGS) entry which is preliminary data.</text>
</comment>
<dbReference type="Gene3D" id="1.10.472.10">
    <property type="entry name" value="Cyclin-like"/>
    <property type="match status" value="2"/>
</dbReference>
<dbReference type="EMBL" id="JBBJBU010000002">
    <property type="protein sequence ID" value="KAK7206916.1"/>
    <property type="molecule type" value="Genomic_DNA"/>
</dbReference>
<sequence>MTSEKSPDPLAPITNALATADQVLVSHTRGLSADLVARLHYTGGSLAQVSGAILKLETQVIATALVLFHRFHLLAGFLEHSIDDTVKGCLYIATMLCEVPVNPRDIVAAVEAACDDPLATGFKSIIRRKPASFGPQFLNALYKAQLQVLTTLGFDMHVVVPYTLCLEYLQAMNISEASDRALLGQRAWNYLNDMMKSRICIFQQPNAMAVTALWLASRETEVDLLDGERWWTIFDVDTEDMGHILVLLRESKAIAISERDRLVKGLEPTLRVEDVTARINEEATA</sequence>
<dbReference type="Proteomes" id="UP001498771">
    <property type="component" value="Unassembled WGS sequence"/>
</dbReference>
<name>A0ABR1FAN7_9ASCO</name>
<keyword evidence="2" id="KW-1185">Reference proteome</keyword>
<reference evidence="1 2" key="1">
    <citation type="submission" date="2024-03" db="EMBL/GenBank/DDBJ databases">
        <title>Genome-scale model development and genomic sequencing of the oleaginous clade Lipomyces.</title>
        <authorList>
            <consortium name="Lawrence Berkeley National Laboratory"/>
            <person name="Czajka J.J."/>
            <person name="Han Y."/>
            <person name="Kim J."/>
            <person name="Mondo S.J."/>
            <person name="Hofstad B.A."/>
            <person name="Robles A."/>
            <person name="Haridas S."/>
            <person name="Riley R."/>
            <person name="LaButti K."/>
            <person name="Pangilinan J."/>
            <person name="Andreopoulos W."/>
            <person name="Lipzen A."/>
            <person name="Yan J."/>
            <person name="Wang M."/>
            <person name="Ng V."/>
            <person name="Grigoriev I.V."/>
            <person name="Spatafora J.W."/>
            <person name="Magnuson J.K."/>
            <person name="Baker S.E."/>
            <person name="Pomraning K.R."/>
        </authorList>
    </citation>
    <scope>NUCLEOTIDE SEQUENCE [LARGE SCALE GENOMIC DNA]</scope>
    <source>
        <strain evidence="1 2">Phaff 52-87</strain>
    </source>
</reference>
<dbReference type="PANTHER" id="PTHR10026">
    <property type="entry name" value="CYCLIN"/>
    <property type="match status" value="1"/>
</dbReference>
<organism evidence="1 2">
    <name type="scientific">Myxozyma melibiosi</name>
    <dbReference type="NCBI Taxonomy" id="54550"/>
    <lineage>
        <taxon>Eukaryota</taxon>
        <taxon>Fungi</taxon>
        <taxon>Dikarya</taxon>
        <taxon>Ascomycota</taxon>
        <taxon>Saccharomycotina</taxon>
        <taxon>Lipomycetes</taxon>
        <taxon>Lipomycetales</taxon>
        <taxon>Lipomycetaceae</taxon>
        <taxon>Myxozyma</taxon>
    </lineage>
</organism>
<protein>
    <submittedName>
        <fullName evidence="1">Cyclin-like protein</fullName>
    </submittedName>
</protein>
<proteinExistence type="predicted"/>